<accession>A0A0N7LQP6</accession>
<evidence type="ECO:0000313" key="2">
    <source>
        <dbReference type="Proteomes" id="UP000050783"/>
    </source>
</evidence>
<organism evidence="1 2">
    <name type="scientific">Ruegeria atlantica</name>
    <dbReference type="NCBI Taxonomy" id="81569"/>
    <lineage>
        <taxon>Bacteria</taxon>
        <taxon>Pseudomonadati</taxon>
        <taxon>Pseudomonadota</taxon>
        <taxon>Alphaproteobacteria</taxon>
        <taxon>Rhodobacterales</taxon>
        <taxon>Roseobacteraceae</taxon>
        <taxon>Ruegeria</taxon>
    </lineage>
</organism>
<reference evidence="1 2" key="1">
    <citation type="submission" date="2015-09" db="EMBL/GenBank/DDBJ databases">
        <authorList>
            <consortium name="Swine Surveillance"/>
        </authorList>
    </citation>
    <scope>NUCLEOTIDE SEQUENCE [LARGE SCALE GENOMIC DNA]</scope>
    <source>
        <strain evidence="1 2">CECT 4292</strain>
    </source>
</reference>
<name>A0A0N7LQP6_9RHOB</name>
<proteinExistence type="predicted"/>
<dbReference type="EMBL" id="CYPU01000039">
    <property type="protein sequence ID" value="CUH48604.1"/>
    <property type="molecule type" value="Genomic_DNA"/>
</dbReference>
<dbReference type="OrthoDB" id="8454325at2"/>
<dbReference type="AlphaFoldDB" id="A0A0N7LQP6"/>
<gene>
    <name evidence="1" type="ORF">RUA4292_02789</name>
</gene>
<dbReference type="Proteomes" id="UP000050783">
    <property type="component" value="Unassembled WGS sequence"/>
</dbReference>
<sequence>MLFENWDVRKRRAGLEILGGYTVDFAAYEDGKQFNHNFMSFGENATWLVCALGLAEATNTGFMNPVPEERRSSIIAEISDGELPLIEDACQSVLCFAEHYFGITPTEDWPANPTRHFFLNDCFADLGLMSREDVWHEAALPMLIRAGHFQVDDMMNDEKIAAYVRKTALSSFETMPDEVFQVMLDDENSRRPRPSWRLDHFFARRWRYGTWLTVEQDKVACNFGPDPLIKGVVNEIAKLRSSARH</sequence>
<evidence type="ECO:0000313" key="1">
    <source>
        <dbReference type="EMBL" id="CUH48604.1"/>
    </source>
</evidence>
<protein>
    <submittedName>
        <fullName evidence="1">Uncharacterized protein</fullName>
    </submittedName>
</protein>